<organism evidence="1 2">
    <name type="scientific">Araneus ventricosus</name>
    <name type="common">Orbweaver spider</name>
    <name type="synonym">Epeira ventricosa</name>
    <dbReference type="NCBI Taxonomy" id="182803"/>
    <lineage>
        <taxon>Eukaryota</taxon>
        <taxon>Metazoa</taxon>
        <taxon>Ecdysozoa</taxon>
        <taxon>Arthropoda</taxon>
        <taxon>Chelicerata</taxon>
        <taxon>Arachnida</taxon>
        <taxon>Araneae</taxon>
        <taxon>Araneomorphae</taxon>
        <taxon>Entelegynae</taxon>
        <taxon>Araneoidea</taxon>
        <taxon>Araneidae</taxon>
        <taxon>Araneus</taxon>
    </lineage>
</organism>
<name>A0A4Y2UK51_ARAVE</name>
<proteinExistence type="predicted"/>
<dbReference type="OrthoDB" id="10252174at2759"/>
<accession>A0A4Y2UK51</accession>
<protein>
    <submittedName>
        <fullName evidence="1">Uncharacterized protein</fullName>
    </submittedName>
</protein>
<evidence type="ECO:0000313" key="2">
    <source>
        <dbReference type="Proteomes" id="UP000499080"/>
    </source>
</evidence>
<gene>
    <name evidence="1" type="ORF">AVEN_57945_1</name>
</gene>
<dbReference type="EMBL" id="BGPR01036632">
    <property type="protein sequence ID" value="GBO11930.1"/>
    <property type="molecule type" value="Genomic_DNA"/>
</dbReference>
<dbReference type="Proteomes" id="UP000499080">
    <property type="component" value="Unassembled WGS sequence"/>
</dbReference>
<comment type="caution">
    <text evidence="1">The sequence shown here is derived from an EMBL/GenBank/DDBJ whole genome shotgun (WGS) entry which is preliminary data.</text>
</comment>
<reference evidence="1 2" key="1">
    <citation type="journal article" date="2019" name="Sci. Rep.">
        <title>Orb-weaving spider Araneus ventricosus genome elucidates the spidroin gene catalogue.</title>
        <authorList>
            <person name="Kono N."/>
            <person name="Nakamura H."/>
            <person name="Ohtoshi R."/>
            <person name="Moran D.A.P."/>
            <person name="Shinohara A."/>
            <person name="Yoshida Y."/>
            <person name="Fujiwara M."/>
            <person name="Mori M."/>
            <person name="Tomita M."/>
            <person name="Arakawa K."/>
        </authorList>
    </citation>
    <scope>NUCLEOTIDE SEQUENCE [LARGE SCALE GENOMIC DNA]</scope>
</reference>
<sequence>MTGGVVVWPCLRDVTWLTMTRRRLISTTAQAVTSYSLTMTVTSPGSTMWTSPDLMTVTSPDLMTMTLAASPDLTMTVTSPDCNHDRDVT</sequence>
<keyword evidence="2" id="KW-1185">Reference proteome</keyword>
<evidence type="ECO:0000313" key="1">
    <source>
        <dbReference type="EMBL" id="GBO11930.1"/>
    </source>
</evidence>
<dbReference type="AlphaFoldDB" id="A0A4Y2UK51"/>